<gene>
    <name evidence="2" type="ORF">SAMN05660991_00519</name>
</gene>
<name>A0A1H8Q2M0_9ACTN</name>
<keyword evidence="3" id="KW-1185">Reference proteome</keyword>
<feature type="region of interest" description="Disordered" evidence="1">
    <location>
        <begin position="1"/>
        <end position="26"/>
    </location>
</feature>
<dbReference type="AlphaFoldDB" id="A0A1H8Q2M0"/>
<evidence type="ECO:0000256" key="1">
    <source>
        <dbReference type="SAM" id="MobiDB-lite"/>
    </source>
</evidence>
<accession>A0A1H8Q2M0</accession>
<reference evidence="3" key="1">
    <citation type="submission" date="2016-10" db="EMBL/GenBank/DDBJ databases">
        <authorList>
            <person name="Varghese N."/>
            <person name="Submissions S."/>
        </authorList>
    </citation>
    <scope>NUCLEOTIDE SEQUENCE [LARGE SCALE GENOMIC DNA]</scope>
    <source>
        <strain evidence="3">DSM 45413</strain>
    </source>
</reference>
<dbReference type="EMBL" id="FOEE01000001">
    <property type="protein sequence ID" value="SEO48157.1"/>
    <property type="molecule type" value="Genomic_DNA"/>
</dbReference>
<protein>
    <submittedName>
        <fullName evidence="2">Uncharacterized protein</fullName>
    </submittedName>
</protein>
<dbReference type="STRING" id="673521.SAMN05660991_00519"/>
<evidence type="ECO:0000313" key="2">
    <source>
        <dbReference type="EMBL" id="SEO48157.1"/>
    </source>
</evidence>
<dbReference type="Proteomes" id="UP000198960">
    <property type="component" value="Unassembled WGS sequence"/>
</dbReference>
<evidence type="ECO:0000313" key="3">
    <source>
        <dbReference type="Proteomes" id="UP000198960"/>
    </source>
</evidence>
<sequence>MVERESGPTEDGGPVAPPIPSFESLRAPRRRSAIDLLLSPLEIPTEPPVETRVEDVPVEVATPVPAAPPVEVPAAPPIEGPVAAASPVAPRPAEWGDLLHLGTRLGVCAVRLVADGASRGLAGVRSLLRG</sequence>
<organism evidence="2 3">
    <name type="scientific">Trujillonella endophytica</name>
    <dbReference type="NCBI Taxonomy" id="673521"/>
    <lineage>
        <taxon>Bacteria</taxon>
        <taxon>Bacillati</taxon>
        <taxon>Actinomycetota</taxon>
        <taxon>Actinomycetes</taxon>
        <taxon>Geodermatophilales</taxon>
        <taxon>Geodermatophilaceae</taxon>
        <taxon>Trujillonella</taxon>
    </lineage>
</organism>
<dbReference type="OrthoDB" id="5198143at2"/>
<proteinExistence type="predicted"/>
<dbReference type="RefSeq" id="WP_091939728.1">
    <property type="nucleotide sequence ID" value="NZ_FOEE01000001.1"/>
</dbReference>